<evidence type="ECO:0000313" key="4">
    <source>
        <dbReference type="Proteomes" id="UP001498398"/>
    </source>
</evidence>
<reference evidence="3 4" key="1">
    <citation type="submission" date="2024-01" db="EMBL/GenBank/DDBJ databases">
        <title>A draft genome for the cacao thread blight pathogen Marasmiellus scandens.</title>
        <authorList>
            <person name="Baruah I.K."/>
            <person name="Leung J."/>
            <person name="Bukari Y."/>
            <person name="Amoako-Attah I."/>
            <person name="Meinhardt L.W."/>
            <person name="Bailey B.A."/>
            <person name="Cohen S.P."/>
        </authorList>
    </citation>
    <scope>NUCLEOTIDE SEQUENCE [LARGE SCALE GENOMIC DNA]</scope>
    <source>
        <strain evidence="3 4">GH-19</strain>
    </source>
</reference>
<evidence type="ECO:0000256" key="1">
    <source>
        <dbReference type="SAM" id="MobiDB-lite"/>
    </source>
</evidence>
<comment type="caution">
    <text evidence="3">The sequence shown here is derived from an EMBL/GenBank/DDBJ whole genome shotgun (WGS) entry which is preliminary data.</text>
</comment>
<proteinExistence type="predicted"/>
<evidence type="ECO:0000256" key="2">
    <source>
        <dbReference type="SAM" id="Phobius"/>
    </source>
</evidence>
<feature type="compositionally biased region" description="Polar residues" evidence="1">
    <location>
        <begin position="115"/>
        <end position="125"/>
    </location>
</feature>
<accession>A0ABR1IT20</accession>
<keyword evidence="2" id="KW-0812">Transmembrane</keyword>
<keyword evidence="2" id="KW-0472">Membrane</keyword>
<feature type="compositionally biased region" description="Gly residues" evidence="1">
    <location>
        <begin position="143"/>
        <end position="210"/>
    </location>
</feature>
<feature type="transmembrane region" description="Helical" evidence="2">
    <location>
        <begin position="29"/>
        <end position="50"/>
    </location>
</feature>
<sequence length="219" mass="22312">MDPLFIAFMALIFFISIQGVVVVYQYFGGVATAALVNTILILGMGTVVFWNGGRRFGTLTGTTQMIEPPPRNEEREQEWINKRIEAYIRSRQWQDWRDPTEVIESSSEEEMVQGSDDTSTPLTPQQPGPLDLDNLFDDLHIRGAGGGGKGGKGPTGGGGGGDDPTGGGRDGPSGSGGRGGGGNPSGSGGGGRGGGGGGDPSGGGGGGNGGDDLDNDTPQ</sequence>
<dbReference type="EMBL" id="JBANRG010000084">
    <property type="protein sequence ID" value="KAK7437580.1"/>
    <property type="molecule type" value="Genomic_DNA"/>
</dbReference>
<keyword evidence="4" id="KW-1185">Reference proteome</keyword>
<feature type="region of interest" description="Disordered" evidence="1">
    <location>
        <begin position="102"/>
        <end position="219"/>
    </location>
</feature>
<organism evidence="3 4">
    <name type="scientific">Marasmiellus scandens</name>
    <dbReference type="NCBI Taxonomy" id="2682957"/>
    <lineage>
        <taxon>Eukaryota</taxon>
        <taxon>Fungi</taxon>
        <taxon>Dikarya</taxon>
        <taxon>Basidiomycota</taxon>
        <taxon>Agaricomycotina</taxon>
        <taxon>Agaricomycetes</taxon>
        <taxon>Agaricomycetidae</taxon>
        <taxon>Agaricales</taxon>
        <taxon>Marasmiineae</taxon>
        <taxon>Omphalotaceae</taxon>
        <taxon>Marasmiellus</taxon>
    </lineage>
</organism>
<keyword evidence="2" id="KW-1133">Transmembrane helix</keyword>
<gene>
    <name evidence="3" type="ORF">VKT23_018478</name>
</gene>
<name>A0ABR1IT20_9AGAR</name>
<protein>
    <submittedName>
        <fullName evidence="3">Uncharacterized protein</fullName>
    </submittedName>
</protein>
<dbReference type="Proteomes" id="UP001498398">
    <property type="component" value="Unassembled WGS sequence"/>
</dbReference>
<evidence type="ECO:0000313" key="3">
    <source>
        <dbReference type="EMBL" id="KAK7437580.1"/>
    </source>
</evidence>